<dbReference type="AlphaFoldDB" id="A0A1J1LHE0"/>
<dbReference type="GO" id="GO:0016491">
    <property type="term" value="F:oxidoreductase activity"/>
    <property type="evidence" value="ECO:0007669"/>
    <property type="project" value="TreeGrafter"/>
</dbReference>
<evidence type="ECO:0000313" key="4">
    <source>
        <dbReference type="Proteomes" id="UP000184315"/>
    </source>
</evidence>
<dbReference type="InterPro" id="IPR011989">
    <property type="entry name" value="ARM-like"/>
</dbReference>
<keyword evidence="3" id="KW-0456">Lyase</keyword>
<dbReference type="SUPFAM" id="SSF48371">
    <property type="entry name" value="ARM repeat"/>
    <property type="match status" value="1"/>
</dbReference>
<dbReference type="PANTHER" id="PTHR12697:SF5">
    <property type="entry name" value="DEOXYHYPUSINE HYDROXYLASE"/>
    <property type="match status" value="1"/>
</dbReference>
<keyword evidence="4" id="KW-1185">Reference proteome</keyword>
<accession>A0A1J1LHE0</accession>
<dbReference type="STRING" id="671072.PL921440047"/>
<dbReference type="Pfam" id="PF13646">
    <property type="entry name" value="HEAT_2"/>
    <property type="match status" value="1"/>
</dbReference>
<dbReference type="InterPro" id="IPR004155">
    <property type="entry name" value="PBS_lyase_HEAT"/>
</dbReference>
<dbReference type="RefSeq" id="WP_072716940.1">
    <property type="nucleotide sequence ID" value="NZ_LN889760.1"/>
</dbReference>
<dbReference type="GO" id="GO:0030089">
    <property type="term" value="C:phycobilisome"/>
    <property type="evidence" value="ECO:0007669"/>
    <property type="project" value="UniProtKB-KW"/>
</dbReference>
<dbReference type="Pfam" id="PF03130">
    <property type="entry name" value="HEAT_PBS"/>
    <property type="match status" value="2"/>
</dbReference>
<dbReference type="Gene3D" id="1.25.10.10">
    <property type="entry name" value="Leucine-rich Repeat Variant"/>
    <property type="match status" value="2"/>
</dbReference>
<dbReference type="OrthoDB" id="454552at2"/>
<dbReference type="GO" id="GO:0016829">
    <property type="term" value="F:lyase activity"/>
    <property type="evidence" value="ECO:0007669"/>
    <property type="project" value="UniProtKB-KW"/>
</dbReference>
<sequence>MDNLGYESSDKNIAQAEESLTIEQAIANLQHEELGRRYYAAWWLGRFRVNEPAAVDALILALKDESDRTEEGGYPLRRNAARALGKLGDKRAVLALIECLDCSDVYVREAATQALEQLGDERCISGLMNLLEGGVAVAQRVPGKPYLVQPYDAILEALGALKATVAIPLVQPFIEHPIPKVQYAALRALYQLTGDNSYGERLIEALKGNDLTLRRTALMDLGAIGYLPAAKAIAQTLAENSLKLIALKGILEHQFIDSADFRLSESAIEVMELMDSLL</sequence>
<dbReference type="Proteomes" id="UP000184315">
    <property type="component" value="Unassembled WGS sequence"/>
</dbReference>
<name>A0A1J1LHE0_9CYAN</name>
<protein>
    <submittedName>
        <fullName evidence="3">Phycocyanobilin lyase subunit alpha</fullName>
        <ecNumber evidence="3">4.-.-.-</ecNumber>
    </submittedName>
</protein>
<evidence type="ECO:0000256" key="2">
    <source>
        <dbReference type="ARBA" id="ARBA00022738"/>
    </source>
</evidence>
<organism evidence="3 4">
    <name type="scientific">Planktothrix tepida PCC 9214</name>
    <dbReference type="NCBI Taxonomy" id="671072"/>
    <lineage>
        <taxon>Bacteria</taxon>
        <taxon>Bacillati</taxon>
        <taxon>Cyanobacteriota</taxon>
        <taxon>Cyanophyceae</taxon>
        <taxon>Oscillatoriophycideae</taxon>
        <taxon>Oscillatoriales</taxon>
        <taxon>Microcoleaceae</taxon>
        <taxon>Planktothrix</taxon>
    </lineage>
</organism>
<proteinExistence type="predicted"/>
<dbReference type="EMBL" id="CZDF01000144">
    <property type="protein sequence ID" value="CUR32021.1"/>
    <property type="molecule type" value="Genomic_DNA"/>
</dbReference>
<evidence type="ECO:0000313" key="3">
    <source>
        <dbReference type="EMBL" id="CUR32021.1"/>
    </source>
</evidence>
<evidence type="ECO:0000256" key="1">
    <source>
        <dbReference type="ARBA" id="ARBA00022549"/>
    </source>
</evidence>
<dbReference type="EC" id="4.-.-.-" evidence="3"/>
<dbReference type="PANTHER" id="PTHR12697">
    <property type="entry name" value="PBS LYASE HEAT-LIKE PROTEIN"/>
    <property type="match status" value="1"/>
</dbReference>
<keyword evidence="1" id="KW-0042">Antenna complex</keyword>
<gene>
    <name evidence="3" type="primary">cpcE</name>
    <name evidence="3" type="ORF">PL921440047</name>
</gene>
<dbReference type="InterPro" id="IPR016024">
    <property type="entry name" value="ARM-type_fold"/>
</dbReference>
<reference evidence="4" key="1">
    <citation type="submission" date="2015-10" db="EMBL/GenBank/DDBJ databases">
        <authorList>
            <person name="Regsiter A."/>
            <person name="william w."/>
        </authorList>
    </citation>
    <scope>NUCLEOTIDE SEQUENCE [LARGE SCALE GENOMIC DNA]</scope>
</reference>
<keyword evidence="2" id="KW-0605">Phycobilisome</keyword>
<dbReference type="SMART" id="SM00567">
    <property type="entry name" value="EZ_HEAT"/>
    <property type="match status" value="6"/>
</dbReference>